<feature type="domain" description="Peptidase M28" evidence="3">
    <location>
        <begin position="143"/>
        <end position="332"/>
    </location>
</feature>
<dbReference type="InterPro" id="IPR007484">
    <property type="entry name" value="Peptidase_M28"/>
</dbReference>
<feature type="transmembrane region" description="Helical" evidence="1">
    <location>
        <begin position="423"/>
        <end position="440"/>
    </location>
</feature>
<evidence type="ECO:0000256" key="1">
    <source>
        <dbReference type="SAM" id="Phobius"/>
    </source>
</evidence>
<dbReference type="SUPFAM" id="SSF53187">
    <property type="entry name" value="Zn-dependent exopeptidases"/>
    <property type="match status" value="1"/>
</dbReference>
<organism evidence="4 5">
    <name type="scientific">Pseudomonas orientalis</name>
    <dbReference type="NCBI Taxonomy" id="76758"/>
    <lineage>
        <taxon>Bacteria</taxon>
        <taxon>Pseudomonadati</taxon>
        <taxon>Pseudomonadota</taxon>
        <taxon>Gammaproteobacteria</taxon>
        <taxon>Pseudomonadales</taxon>
        <taxon>Pseudomonadaceae</taxon>
        <taxon>Pseudomonas</taxon>
    </lineage>
</organism>
<sequence>MKPLLLSLCLLALVVWASVQGTGMVKPGALTTVDARDIGYLNVRNNLGVIAASPHPTASARQAVVRRYLLETIAGMGYQVAEQPFRFTIDRMVNRQKVLYAELNEHQRQAFDAELARVGADSFEQEVRIRSGLREGDSGQGTNLIASRRVQGATATVLFMAHYDSVGTAPGASDDGMAVASILQLMRDSITRSDAKNNVIFLLTDGEELGLLGAQHYVSQLSRTEREEIRLVLNFEARGNQGIPLLFETSQKDYSLIKTLNEGVQGIISFSFTPLIYKMLQNDTDFTVFREHNIAGLNFAVVEGFEHYHHMSDTVDNLAPETLFRYQKTVREVGNHFIHGTDLSSLSADEDATYFPLPGGTLLVINSLTMLGLGIASLVLCGLWALSWRINARHQGKHSVLRPTAVALLGIASAALAYSVPSVAYLVVIPSLLLACAMLMPSSSIGYSIMLLNAYACGILYAPIIYLVSSGLEMPIIAGIIACLPFCLLAVGMAGLIARTLRNKRDAPSGNARA</sequence>
<dbReference type="Gene3D" id="3.40.630.10">
    <property type="entry name" value="Zn peptidases"/>
    <property type="match status" value="1"/>
</dbReference>
<keyword evidence="2" id="KW-0732">Signal</keyword>
<keyword evidence="1" id="KW-1133">Transmembrane helix</keyword>
<accession>A0A2L0RZ57</accession>
<feature type="chain" id="PRO_5014972953" description="Peptidase M28 domain-containing protein" evidence="2">
    <location>
        <begin position="18"/>
        <end position="514"/>
    </location>
</feature>
<keyword evidence="1" id="KW-0472">Membrane</keyword>
<dbReference type="Proteomes" id="UP000239888">
    <property type="component" value="Chromosome"/>
</dbReference>
<evidence type="ECO:0000313" key="5">
    <source>
        <dbReference type="Proteomes" id="UP000239888"/>
    </source>
</evidence>
<dbReference type="PANTHER" id="PTHR12147">
    <property type="entry name" value="METALLOPEPTIDASE M28 FAMILY MEMBER"/>
    <property type="match status" value="1"/>
</dbReference>
<feature type="transmembrane region" description="Helical" evidence="1">
    <location>
        <begin position="400"/>
        <end position="417"/>
    </location>
</feature>
<dbReference type="AlphaFoldDB" id="A0A2L0RZ57"/>
<dbReference type="InterPro" id="IPR045175">
    <property type="entry name" value="M28_fam"/>
</dbReference>
<feature type="transmembrane region" description="Helical" evidence="1">
    <location>
        <begin position="474"/>
        <end position="498"/>
    </location>
</feature>
<evidence type="ECO:0000313" key="4">
    <source>
        <dbReference type="EMBL" id="AUZ47298.1"/>
    </source>
</evidence>
<dbReference type="PANTHER" id="PTHR12147:SF26">
    <property type="entry name" value="PEPTIDASE M28 DOMAIN-CONTAINING PROTEIN"/>
    <property type="match status" value="1"/>
</dbReference>
<dbReference type="Pfam" id="PF04389">
    <property type="entry name" value="Peptidase_M28"/>
    <property type="match status" value="1"/>
</dbReference>
<gene>
    <name evidence="4" type="ORF">BOP93_17445</name>
</gene>
<dbReference type="KEGG" id="poi:BOP93_17445"/>
<feature type="signal peptide" evidence="2">
    <location>
        <begin position="1"/>
        <end position="17"/>
    </location>
</feature>
<feature type="transmembrane region" description="Helical" evidence="1">
    <location>
        <begin position="447"/>
        <end position="468"/>
    </location>
</feature>
<reference evidence="4 5" key="1">
    <citation type="journal article" date="2018" name="Front. Microbiol.">
        <title>Pseudomonas orientalis F9: A Potent Antagonist against Phytopathogens with Phytotoxic Effect in the Apple Flower.</title>
        <authorList>
            <person name="Zengerer V."/>
            <person name="Schmid M."/>
            <person name="Bieri M."/>
            <person name="Muller D.C."/>
            <person name="Remus-Emsermann M.N.P."/>
            <person name="Ahrens C.H."/>
            <person name="Pelludat C."/>
        </authorList>
    </citation>
    <scope>NUCLEOTIDE SEQUENCE [LARGE SCALE GENOMIC DNA]</scope>
    <source>
        <strain evidence="4 5">F9</strain>
    </source>
</reference>
<name>A0A2L0RZ57_9PSED</name>
<dbReference type="RefSeq" id="WP_157943518.1">
    <property type="nucleotide sequence ID" value="NZ_CP018049.1"/>
</dbReference>
<dbReference type="EMBL" id="CP018049">
    <property type="protein sequence ID" value="AUZ47298.1"/>
    <property type="molecule type" value="Genomic_DNA"/>
</dbReference>
<keyword evidence="1" id="KW-0812">Transmembrane</keyword>
<protein>
    <recommendedName>
        <fullName evidence="3">Peptidase M28 domain-containing protein</fullName>
    </recommendedName>
</protein>
<proteinExistence type="predicted"/>
<evidence type="ECO:0000259" key="3">
    <source>
        <dbReference type="Pfam" id="PF04389"/>
    </source>
</evidence>
<evidence type="ECO:0000256" key="2">
    <source>
        <dbReference type="SAM" id="SignalP"/>
    </source>
</evidence>
<dbReference type="GO" id="GO:0006508">
    <property type="term" value="P:proteolysis"/>
    <property type="evidence" value="ECO:0007669"/>
    <property type="project" value="InterPro"/>
</dbReference>
<feature type="transmembrane region" description="Helical" evidence="1">
    <location>
        <begin position="363"/>
        <end position="388"/>
    </location>
</feature>
<dbReference type="GO" id="GO:0008235">
    <property type="term" value="F:metalloexopeptidase activity"/>
    <property type="evidence" value="ECO:0007669"/>
    <property type="project" value="InterPro"/>
</dbReference>